<dbReference type="STRING" id="201973.SAMN04488025_11073"/>
<dbReference type="AlphaFoldDB" id="A0A1I2MZ38"/>
<organism evidence="1 2">
    <name type="scientific">Planifilum fulgidum</name>
    <dbReference type="NCBI Taxonomy" id="201973"/>
    <lineage>
        <taxon>Bacteria</taxon>
        <taxon>Bacillati</taxon>
        <taxon>Bacillota</taxon>
        <taxon>Bacilli</taxon>
        <taxon>Bacillales</taxon>
        <taxon>Thermoactinomycetaceae</taxon>
        <taxon>Planifilum</taxon>
    </lineage>
</organism>
<evidence type="ECO:0000313" key="2">
    <source>
        <dbReference type="Proteomes" id="UP000198661"/>
    </source>
</evidence>
<dbReference type="SUPFAM" id="SSF53335">
    <property type="entry name" value="S-adenosyl-L-methionine-dependent methyltransferases"/>
    <property type="match status" value="1"/>
</dbReference>
<gene>
    <name evidence="1" type="ORF">SAMN04488025_11073</name>
</gene>
<dbReference type="InterPro" id="IPR029063">
    <property type="entry name" value="SAM-dependent_MTases_sf"/>
</dbReference>
<evidence type="ECO:0000313" key="1">
    <source>
        <dbReference type="EMBL" id="SFF96864.1"/>
    </source>
</evidence>
<accession>A0A1I2MZ38</accession>
<dbReference type="Gene3D" id="3.40.50.150">
    <property type="entry name" value="Vaccinia Virus protein VP39"/>
    <property type="match status" value="1"/>
</dbReference>
<evidence type="ECO:0008006" key="3">
    <source>
        <dbReference type="Google" id="ProtNLM"/>
    </source>
</evidence>
<protein>
    <recommendedName>
        <fullName evidence="3">Methyltransferase domain-containing protein</fullName>
    </recommendedName>
</protein>
<dbReference type="EMBL" id="FOOK01000010">
    <property type="protein sequence ID" value="SFF96864.1"/>
    <property type="molecule type" value="Genomic_DNA"/>
</dbReference>
<reference evidence="2" key="1">
    <citation type="submission" date="2016-10" db="EMBL/GenBank/DDBJ databases">
        <authorList>
            <person name="Varghese N."/>
            <person name="Submissions S."/>
        </authorList>
    </citation>
    <scope>NUCLEOTIDE SEQUENCE [LARGE SCALE GENOMIC DNA]</scope>
    <source>
        <strain evidence="2">DSM 44945</strain>
    </source>
</reference>
<name>A0A1I2MZ38_9BACL</name>
<keyword evidence="2" id="KW-1185">Reference proteome</keyword>
<proteinExistence type="predicted"/>
<dbReference type="RefSeq" id="WP_092037572.1">
    <property type="nucleotide sequence ID" value="NZ_FOOK01000010.1"/>
</dbReference>
<sequence length="273" mass="30677">MEDDRNGRNQLFGAMESGISLGFPDLPDVFFDEMRRCFRLDGGGRMLALWCGAGRFLPLAEDFETVLIVDPEPGRLAEAMREADRLGIDNVILLEGGIEVLHPRMGQFRLVVVQDAFLRKDRKRLLTFLGKMTEPEGGIAIADVHRCGPLADWQKVALEVLRNRIGGRLPEGWPETLRHSAGRHEQQRTGPPFRRVATFTHIWTRKLTIDQAVTGILSALCPFPGVTFKERQTLEEVLRAALRDVEPSGLLEERLRLNAVFAWKGESPLTASL</sequence>
<dbReference type="OrthoDB" id="9797252at2"/>
<dbReference type="Proteomes" id="UP000198661">
    <property type="component" value="Unassembled WGS sequence"/>
</dbReference>